<dbReference type="GO" id="GO:0008168">
    <property type="term" value="F:methyltransferase activity"/>
    <property type="evidence" value="ECO:0007669"/>
    <property type="project" value="UniProtKB-KW"/>
</dbReference>
<evidence type="ECO:0000256" key="6">
    <source>
        <dbReference type="ARBA" id="ARBA00022552"/>
    </source>
</evidence>
<dbReference type="Gene3D" id="3.40.50.150">
    <property type="entry name" value="Vaccinia Virus protein VP39"/>
    <property type="match status" value="1"/>
</dbReference>
<dbReference type="InterPro" id="IPR018314">
    <property type="entry name" value="RsmB/NOL1/NOP2-like_CS"/>
</dbReference>
<proteinExistence type="inferred from homology"/>
<dbReference type="SUPFAM" id="SSF53335">
    <property type="entry name" value="S-adenosyl-L-methionine-dependent methyltransferases"/>
    <property type="match status" value="1"/>
</dbReference>
<dbReference type="NCBIfam" id="TIGR00563">
    <property type="entry name" value="rsmB"/>
    <property type="match status" value="1"/>
</dbReference>
<evidence type="ECO:0000256" key="3">
    <source>
        <dbReference type="ARBA" id="ARBA00007494"/>
    </source>
</evidence>
<accession>A0ABY9KXV8</accession>
<evidence type="ECO:0000256" key="9">
    <source>
        <dbReference type="ARBA" id="ARBA00022691"/>
    </source>
</evidence>
<keyword evidence="10 14" id="KW-0694">RNA-binding</keyword>
<sequence>MSKYKLRNGALDILERIEQGGFSHLLIDNVIKSGQIDSKDEGLLTEIVYGTVQRRLTLDYVIESYVKNPSKMKKWVINLLRMSIYQMVYLDRVPDHAIIHEAVEIAKQRGHKGIASLVNGVLRTVQREGMPDVQKISDPVTRLAIETSTPEWLISRWVKEYGYDTALEMGMENLRKRPLTVRVQPLRIKREDALNELKAEGYEVSPSLFSEQGIIVEKGNILKSRLFKEHLITVQDQSSMLVGEMLDVQPGMRVLDACSAPGGKTTHIAEKMQNDGEVFAFDIHDKKAKLVKNKAGELGLSIISAEGHDARKLQDKFSPESFDRVLVDAPCSGIGVVRGKPDIKYNKQESDIYNLARIQEDILDSIAPLLKKGGKLVYSTCTVDKAENEEIVQKFLEKHSDFEVDQQFFKELPEPVIEAEGISENGLQLFPQSFGTDGFFLVRLCKKQG</sequence>
<dbReference type="Pfam" id="PF01189">
    <property type="entry name" value="Methyltr_RsmB-F"/>
    <property type="match status" value="1"/>
</dbReference>
<feature type="domain" description="SAM-dependent MTase RsmB/NOP-type" evidence="15">
    <location>
        <begin position="169"/>
        <end position="447"/>
    </location>
</feature>
<evidence type="ECO:0000256" key="10">
    <source>
        <dbReference type="ARBA" id="ARBA00022884"/>
    </source>
</evidence>
<dbReference type="Gene3D" id="1.10.940.10">
    <property type="entry name" value="NusB-like"/>
    <property type="match status" value="1"/>
</dbReference>
<gene>
    <name evidence="16" type="primary">rsmB</name>
    <name evidence="16" type="ORF">QR721_05785</name>
</gene>
<feature type="binding site" evidence="14">
    <location>
        <position position="282"/>
    </location>
    <ligand>
        <name>S-adenosyl-L-methionine</name>
        <dbReference type="ChEBI" id="CHEBI:59789"/>
    </ligand>
</feature>
<keyword evidence="17" id="KW-1185">Reference proteome</keyword>
<dbReference type="InterPro" id="IPR001678">
    <property type="entry name" value="MeTrfase_RsmB-F_NOP2_dom"/>
</dbReference>
<dbReference type="Pfam" id="PF01029">
    <property type="entry name" value="NusB"/>
    <property type="match status" value="1"/>
</dbReference>
<dbReference type="Pfam" id="PF22458">
    <property type="entry name" value="RsmF-B_ferredox"/>
    <property type="match status" value="1"/>
</dbReference>
<dbReference type="NCBIfam" id="NF011494">
    <property type="entry name" value="PRK14902.1"/>
    <property type="match status" value="1"/>
</dbReference>
<feature type="active site" description="Nucleophile" evidence="14">
    <location>
        <position position="381"/>
    </location>
</feature>
<evidence type="ECO:0000256" key="2">
    <source>
        <dbReference type="ARBA" id="ARBA00004496"/>
    </source>
</evidence>
<evidence type="ECO:0000256" key="7">
    <source>
        <dbReference type="ARBA" id="ARBA00022603"/>
    </source>
</evidence>
<dbReference type="PROSITE" id="PS51686">
    <property type="entry name" value="SAM_MT_RSMB_NOP"/>
    <property type="match status" value="1"/>
</dbReference>
<comment type="catalytic activity">
    <reaction evidence="13">
        <text>cytidine(967) in 16S rRNA + S-adenosyl-L-methionine = 5-methylcytidine(967) in 16S rRNA + S-adenosyl-L-homocysteine + H(+)</text>
        <dbReference type="Rhea" id="RHEA:42748"/>
        <dbReference type="Rhea" id="RHEA-COMP:10219"/>
        <dbReference type="Rhea" id="RHEA-COMP:10220"/>
        <dbReference type="ChEBI" id="CHEBI:15378"/>
        <dbReference type="ChEBI" id="CHEBI:57856"/>
        <dbReference type="ChEBI" id="CHEBI:59789"/>
        <dbReference type="ChEBI" id="CHEBI:74483"/>
        <dbReference type="ChEBI" id="CHEBI:82748"/>
        <dbReference type="EC" id="2.1.1.176"/>
    </reaction>
</comment>
<keyword evidence="5" id="KW-0963">Cytoplasm</keyword>
<name>A0ABY9KXV8_9BACI</name>
<dbReference type="InterPro" id="IPR023267">
    <property type="entry name" value="RCMT"/>
</dbReference>
<keyword evidence="8 14" id="KW-0808">Transferase</keyword>
<evidence type="ECO:0000256" key="13">
    <source>
        <dbReference type="ARBA" id="ARBA00047283"/>
    </source>
</evidence>
<evidence type="ECO:0000256" key="11">
    <source>
        <dbReference type="ARBA" id="ARBA00030399"/>
    </source>
</evidence>
<keyword evidence="7 14" id="KW-0489">Methyltransferase</keyword>
<dbReference type="PROSITE" id="PS01153">
    <property type="entry name" value="NOL1_NOP2_SUN"/>
    <property type="match status" value="1"/>
</dbReference>
<dbReference type="SUPFAM" id="SSF48013">
    <property type="entry name" value="NusB-like"/>
    <property type="match status" value="1"/>
</dbReference>
<dbReference type="InterPro" id="IPR035926">
    <property type="entry name" value="NusB-like_sf"/>
</dbReference>
<dbReference type="Gene3D" id="3.30.70.1170">
    <property type="entry name" value="Sun protein, domain 3"/>
    <property type="match status" value="1"/>
</dbReference>
<keyword evidence="9 14" id="KW-0949">S-adenosyl-L-methionine</keyword>
<reference evidence="16" key="1">
    <citation type="submission" date="2023-06" db="EMBL/GenBank/DDBJ databases">
        <title>A Treasure from Seagulls: Isolation and Description of Aciduricobacillus qingdaonensis gen. nov., sp. nov., a Rare Obligately Uric Acid-utilizing Member in the Family Bacillaceae.</title>
        <authorList>
            <person name="Liu W."/>
            <person name="Wang B."/>
        </authorList>
    </citation>
    <scope>NUCLEOTIDE SEQUENCE</scope>
    <source>
        <strain evidence="16">44XB</strain>
    </source>
</reference>
<evidence type="ECO:0000259" key="15">
    <source>
        <dbReference type="PROSITE" id="PS51686"/>
    </source>
</evidence>
<dbReference type="PANTHER" id="PTHR22807:SF53">
    <property type="entry name" value="RIBOSOMAL RNA SMALL SUBUNIT METHYLTRANSFERASE B-RELATED"/>
    <property type="match status" value="1"/>
</dbReference>
<comment type="function">
    <text evidence="1">Specifically methylates the cytosine at position 967 (m5C967) of 16S rRNA.</text>
</comment>
<evidence type="ECO:0000313" key="16">
    <source>
        <dbReference type="EMBL" id="WLV25716.1"/>
    </source>
</evidence>
<evidence type="ECO:0000256" key="14">
    <source>
        <dbReference type="PROSITE-ProRule" id="PRU01023"/>
    </source>
</evidence>
<keyword evidence="6" id="KW-0698">rRNA processing</keyword>
<dbReference type="Proteomes" id="UP001180087">
    <property type="component" value="Chromosome"/>
</dbReference>
<dbReference type="InterPro" id="IPR004573">
    <property type="entry name" value="rRNA_ssu_MeTfrase_B"/>
</dbReference>
<evidence type="ECO:0000256" key="8">
    <source>
        <dbReference type="ARBA" id="ARBA00022679"/>
    </source>
</evidence>
<dbReference type="InterPro" id="IPR006027">
    <property type="entry name" value="NusB_RsmB_TIM44"/>
</dbReference>
<evidence type="ECO:0000256" key="4">
    <source>
        <dbReference type="ARBA" id="ARBA00012140"/>
    </source>
</evidence>
<evidence type="ECO:0000313" key="17">
    <source>
        <dbReference type="Proteomes" id="UP001180087"/>
    </source>
</evidence>
<feature type="binding site" evidence="14">
    <location>
        <position position="309"/>
    </location>
    <ligand>
        <name>S-adenosyl-L-methionine</name>
        <dbReference type="ChEBI" id="CHEBI:59789"/>
    </ligand>
</feature>
<evidence type="ECO:0000256" key="1">
    <source>
        <dbReference type="ARBA" id="ARBA00002724"/>
    </source>
</evidence>
<feature type="binding site" evidence="14">
    <location>
        <begin position="258"/>
        <end position="264"/>
    </location>
    <ligand>
        <name>S-adenosyl-L-methionine</name>
        <dbReference type="ChEBI" id="CHEBI:59789"/>
    </ligand>
</feature>
<dbReference type="EMBL" id="CP129113">
    <property type="protein sequence ID" value="WLV25716.1"/>
    <property type="molecule type" value="Genomic_DNA"/>
</dbReference>
<comment type="subcellular location">
    <subcellularLocation>
        <location evidence="2">Cytoplasm</location>
    </subcellularLocation>
</comment>
<dbReference type="EC" id="2.1.1.176" evidence="4"/>
<dbReference type="PRINTS" id="PR02008">
    <property type="entry name" value="RCMTFAMILY"/>
</dbReference>
<comment type="similarity">
    <text evidence="3 14">Belongs to the class I-like SAM-binding methyltransferase superfamily. RsmB/NOP family.</text>
</comment>
<evidence type="ECO:0000256" key="5">
    <source>
        <dbReference type="ARBA" id="ARBA00022490"/>
    </source>
</evidence>
<dbReference type="InterPro" id="IPR054728">
    <property type="entry name" value="RsmB-like_ferredoxin"/>
</dbReference>
<dbReference type="InterPro" id="IPR049560">
    <property type="entry name" value="MeTrfase_RsmB-F_NOP2_cat"/>
</dbReference>
<protein>
    <recommendedName>
        <fullName evidence="4">16S rRNA (cytosine(967)-C(5))-methyltransferase</fullName>
        <ecNumber evidence="4">2.1.1.176</ecNumber>
    </recommendedName>
    <alternativeName>
        <fullName evidence="11">16S rRNA m5C967 methyltransferase</fullName>
    </alternativeName>
    <alternativeName>
        <fullName evidence="12">rRNA (cytosine-C(5)-)-methyltransferase RsmB</fullName>
    </alternativeName>
</protein>
<organism evidence="16 17">
    <name type="scientific">Aciduricibacillus chroicocephali</name>
    <dbReference type="NCBI Taxonomy" id="3054939"/>
    <lineage>
        <taxon>Bacteria</taxon>
        <taxon>Bacillati</taxon>
        <taxon>Bacillota</taxon>
        <taxon>Bacilli</taxon>
        <taxon>Bacillales</taxon>
        <taxon>Bacillaceae</taxon>
        <taxon>Aciduricibacillus</taxon>
    </lineage>
</organism>
<dbReference type="CDD" id="cd02440">
    <property type="entry name" value="AdoMet_MTases"/>
    <property type="match status" value="1"/>
</dbReference>
<evidence type="ECO:0000256" key="12">
    <source>
        <dbReference type="ARBA" id="ARBA00031088"/>
    </source>
</evidence>
<dbReference type="GO" id="GO:0032259">
    <property type="term" value="P:methylation"/>
    <property type="evidence" value="ECO:0007669"/>
    <property type="project" value="UniProtKB-KW"/>
</dbReference>
<dbReference type="RefSeq" id="WP_348029509.1">
    <property type="nucleotide sequence ID" value="NZ_CP129113.1"/>
</dbReference>
<dbReference type="InterPro" id="IPR029063">
    <property type="entry name" value="SAM-dependent_MTases_sf"/>
</dbReference>
<feature type="binding site" evidence="14">
    <location>
        <position position="328"/>
    </location>
    <ligand>
        <name>S-adenosyl-L-methionine</name>
        <dbReference type="ChEBI" id="CHEBI:59789"/>
    </ligand>
</feature>
<dbReference type="PANTHER" id="PTHR22807">
    <property type="entry name" value="NOP2 YEAST -RELATED NOL1/NOP2/FMU SUN DOMAIN-CONTAINING"/>
    <property type="match status" value="1"/>
</dbReference>